<comment type="similarity">
    <text evidence="2 6">Belongs to the peroxisomal membrane protein PXMP2/4 family.</text>
</comment>
<dbReference type="InterPro" id="IPR007248">
    <property type="entry name" value="Mpv17_PMP22"/>
</dbReference>
<feature type="transmembrane region" description="Helical" evidence="6">
    <location>
        <begin position="115"/>
        <end position="135"/>
    </location>
</feature>
<gene>
    <name evidence="8" type="ORF">EV356DRAFT_530220</name>
</gene>
<feature type="compositionally biased region" description="Acidic residues" evidence="7">
    <location>
        <begin position="75"/>
        <end position="86"/>
    </location>
</feature>
<dbReference type="PANTHER" id="PTHR11266">
    <property type="entry name" value="PEROXISOMAL MEMBRANE PROTEIN 2, PXMP2 MPV17"/>
    <property type="match status" value="1"/>
</dbReference>
<evidence type="ECO:0000256" key="5">
    <source>
        <dbReference type="ARBA" id="ARBA00023136"/>
    </source>
</evidence>
<evidence type="ECO:0000256" key="6">
    <source>
        <dbReference type="RuleBase" id="RU363053"/>
    </source>
</evidence>
<feature type="transmembrane region" description="Helical" evidence="6">
    <location>
        <begin position="35"/>
        <end position="58"/>
    </location>
</feature>
<dbReference type="Pfam" id="PF04117">
    <property type="entry name" value="Mpv17_PMP22"/>
    <property type="match status" value="1"/>
</dbReference>
<evidence type="ECO:0000256" key="1">
    <source>
        <dbReference type="ARBA" id="ARBA00004141"/>
    </source>
</evidence>
<dbReference type="PANTHER" id="PTHR11266:SF80">
    <property type="entry name" value="PEROXISOMAL MEMBRANE PROTEIN 2"/>
    <property type="match status" value="1"/>
</dbReference>
<feature type="transmembrane region" description="Helical" evidence="6">
    <location>
        <begin position="155"/>
        <end position="176"/>
    </location>
</feature>
<accession>A0A6A6HHY6</accession>
<feature type="transmembrane region" description="Helical" evidence="6">
    <location>
        <begin position="182"/>
        <end position="201"/>
    </location>
</feature>
<keyword evidence="4 6" id="KW-1133">Transmembrane helix</keyword>
<dbReference type="EMBL" id="ML991780">
    <property type="protein sequence ID" value="KAF2237502.1"/>
    <property type="molecule type" value="Genomic_DNA"/>
</dbReference>
<dbReference type="OrthoDB" id="10267969at2759"/>
<dbReference type="AlphaFoldDB" id="A0A6A6HHY6"/>
<sequence length="203" mass="23024">MPSPIVNATFQATILSSISNILAQFVEAHQQRRPFAFDLFAFIRFVIITIITCPPNFLWQQWLERTFPGRKDVDMPEDEKDEDGIDMAERGKEKVDASRPQGKSNLNIRNTLTKWFIDCITMGAIFNTVAFLLLINLLKGNGPDITMRAVRYETIPIIVAGYKVWPIASIINFSLIPVEKRIVFLSAVGLCWGIYMSLVAARQ</sequence>
<reference evidence="8" key="1">
    <citation type="journal article" date="2020" name="Stud. Mycol.">
        <title>101 Dothideomycetes genomes: a test case for predicting lifestyles and emergence of pathogens.</title>
        <authorList>
            <person name="Haridas S."/>
            <person name="Albert R."/>
            <person name="Binder M."/>
            <person name="Bloem J."/>
            <person name="Labutti K."/>
            <person name="Salamov A."/>
            <person name="Andreopoulos B."/>
            <person name="Baker S."/>
            <person name="Barry K."/>
            <person name="Bills G."/>
            <person name="Bluhm B."/>
            <person name="Cannon C."/>
            <person name="Castanera R."/>
            <person name="Culley D."/>
            <person name="Daum C."/>
            <person name="Ezra D."/>
            <person name="Gonzalez J."/>
            <person name="Henrissat B."/>
            <person name="Kuo A."/>
            <person name="Liang C."/>
            <person name="Lipzen A."/>
            <person name="Lutzoni F."/>
            <person name="Magnuson J."/>
            <person name="Mondo S."/>
            <person name="Nolan M."/>
            <person name="Ohm R."/>
            <person name="Pangilinan J."/>
            <person name="Park H.-J."/>
            <person name="Ramirez L."/>
            <person name="Alfaro M."/>
            <person name="Sun H."/>
            <person name="Tritt A."/>
            <person name="Yoshinaga Y."/>
            <person name="Zwiers L.-H."/>
            <person name="Turgeon B."/>
            <person name="Goodwin S."/>
            <person name="Spatafora J."/>
            <person name="Crous P."/>
            <person name="Grigoriev I."/>
        </authorList>
    </citation>
    <scope>NUCLEOTIDE SEQUENCE</scope>
    <source>
        <strain evidence="8">Tuck. ex Michener</strain>
    </source>
</reference>
<dbReference type="GO" id="GO:0005778">
    <property type="term" value="C:peroxisomal membrane"/>
    <property type="evidence" value="ECO:0007669"/>
    <property type="project" value="TreeGrafter"/>
</dbReference>
<evidence type="ECO:0008006" key="10">
    <source>
        <dbReference type="Google" id="ProtNLM"/>
    </source>
</evidence>
<name>A0A6A6HHY6_VIRVR</name>
<keyword evidence="9" id="KW-1185">Reference proteome</keyword>
<evidence type="ECO:0000256" key="4">
    <source>
        <dbReference type="ARBA" id="ARBA00022989"/>
    </source>
</evidence>
<evidence type="ECO:0000313" key="9">
    <source>
        <dbReference type="Proteomes" id="UP000800092"/>
    </source>
</evidence>
<feature type="compositionally biased region" description="Basic and acidic residues" evidence="7">
    <location>
        <begin position="87"/>
        <end position="97"/>
    </location>
</feature>
<keyword evidence="3 6" id="KW-0812">Transmembrane</keyword>
<dbReference type="Proteomes" id="UP000800092">
    <property type="component" value="Unassembled WGS sequence"/>
</dbReference>
<protein>
    <recommendedName>
        <fullName evidence="10">Integral membrane protein, Mpv17/PMP22 family</fullName>
    </recommendedName>
</protein>
<keyword evidence="5 6" id="KW-0472">Membrane</keyword>
<evidence type="ECO:0000256" key="3">
    <source>
        <dbReference type="ARBA" id="ARBA00022692"/>
    </source>
</evidence>
<proteinExistence type="inferred from homology"/>
<comment type="subcellular location">
    <subcellularLocation>
        <location evidence="1">Membrane</location>
        <topology evidence="1">Multi-pass membrane protein</topology>
    </subcellularLocation>
</comment>
<evidence type="ECO:0000313" key="8">
    <source>
        <dbReference type="EMBL" id="KAF2237502.1"/>
    </source>
</evidence>
<evidence type="ECO:0000256" key="7">
    <source>
        <dbReference type="SAM" id="MobiDB-lite"/>
    </source>
</evidence>
<feature type="region of interest" description="Disordered" evidence="7">
    <location>
        <begin position="70"/>
        <end position="100"/>
    </location>
</feature>
<evidence type="ECO:0000256" key="2">
    <source>
        <dbReference type="ARBA" id="ARBA00006824"/>
    </source>
</evidence>
<organism evidence="8 9">
    <name type="scientific">Viridothelium virens</name>
    <name type="common">Speckled blister lichen</name>
    <name type="synonym">Trypethelium virens</name>
    <dbReference type="NCBI Taxonomy" id="1048519"/>
    <lineage>
        <taxon>Eukaryota</taxon>
        <taxon>Fungi</taxon>
        <taxon>Dikarya</taxon>
        <taxon>Ascomycota</taxon>
        <taxon>Pezizomycotina</taxon>
        <taxon>Dothideomycetes</taxon>
        <taxon>Dothideomycetes incertae sedis</taxon>
        <taxon>Trypetheliales</taxon>
        <taxon>Trypetheliaceae</taxon>
        <taxon>Viridothelium</taxon>
    </lineage>
</organism>